<sequence>MDESTANLNVDVINFILQNTCGLRRGCFLSGTSSINPKVDFPKGSKKLRELAWSGVFDYMRPTVWRLLLSLVPLGSVEELLAAYDSQSRELPPSVPV</sequence>
<comment type="caution">
    <text evidence="1">The sequence shown here is derived from an EMBL/GenBank/DDBJ whole genome shotgun (WGS) entry which is preliminary data.</text>
</comment>
<proteinExistence type="predicted"/>
<dbReference type="AlphaFoldDB" id="A0AAN9FH01"/>
<evidence type="ECO:0000313" key="2">
    <source>
        <dbReference type="Proteomes" id="UP001372338"/>
    </source>
</evidence>
<name>A0AAN9FH01_CROPI</name>
<protein>
    <recommendedName>
        <fullName evidence="3">Rab-GAP TBC domain-containing protein</fullName>
    </recommendedName>
</protein>
<organism evidence="1 2">
    <name type="scientific">Crotalaria pallida</name>
    <name type="common">Smooth rattlebox</name>
    <name type="synonym">Crotalaria striata</name>
    <dbReference type="NCBI Taxonomy" id="3830"/>
    <lineage>
        <taxon>Eukaryota</taxon>
        <taxon>Viridiplantae</taxon>
        <taxon>Streptophyta</taxon>
        <taxon>Embryophyta</taxon>
        <taxon>Tracheophyta</taxon>
        <taxon>Spermatophyta</taxon>
        <taxon>Magnoliopsida</taxon>
        <taxon>eudicotyledons</taxon>
        <taxon>Gunneridae</taxon>
        <taxon>Pentapetalae</taxon>
        <taxon>rosids</taxon>
        <taxon>fabids</taxon>
        <taxon>Fabales</taxon>
        <taxon>Fabaceae</taxon>
        <taxon>Papilionoideae</taxon>
        <taxon>50 kb inversion clade</taxon>
        <taxon>genistoids sensu lato</taxon>
        <taxon>core genistoids</taxon>
        <taxon>Crotalarieae</taxon>
        <taxon>Crotalaria</taxon>
    </lineage>
</organism>
<evidence type="ECO:0008006" key="3">
    <source>
        <dbReference type="Google" id="ProtNLM"/>
    </source>
</evidence>
<dbReference type="Proteomes" id="UP001372338">
    <property type="component" value="Unassembled WGS sequence"/>
</dbReference>
<accession>A0AAN9FH01</accession>
<dbReference type="EMBL" id="JAYWIO010000003">
    <property type="protein sequence ID" value="KAK7275509.1"/>
    <property type="molecule type" value="Genomic_DNA"/>
</dbReference>
<gene>
    <name evidence="1" type="ORF">RIF29_16628</name>
</gene>
<reference evidence="1 2" key="1">
    <citation type="submission" date="2024-01" db="EMBL/GenBank/DDBJ databases">
        <title>The genomes of 5 underutilized Papilionoideae crops provide insights into root nodulation and disease resistanc.</title>
        <authorList>
            <person name="Yuan L."/>
        </authorList>
    </citation>
    <scope>NUCLEOTIDE SEQUENCE [LARGE SCALE GENOMIC DNA]</scope>
    <source>
        <strain evidence="1">ZHUSHIDOU_FW_LH</strain>
        <tissue evidence="1">Leaf</tissue>
    </source>
</reference>
<evidence type="ECO:0000313" key="1">
    <source>
        <dbReference type="EMBL" id="KAK7275509.1"/>
    </source>
</evidence>
<keyword evidence="2" id="KW-1185">Reference proteome</keyword>